<dbReference type="EMBL" id="AMZO01000003">
    <property type="protein sequence ID" value="ELR67184.1"/>
    <property type="molecule type" value="Genomic_DNA"/>
</dbReference>
<reference evidence="1 2" key="1">
    <citation type="submission" date="2012-12" db="EMBL/GenBank/DDBJ databases">
        <title>Genome Assembly of Photobacterium sp. AK15.</title>
        <authorList>
            <person name="Khatri I."/>
            <person name="Vaidya B."/>
            <person name="Srinivas T.N.R."/>
            <person name="Subramanian S."/>
            <person name="Pinnaka A."/>
        </authorList>
    </citation>
    <scope>NUCLEOTIDE SEQUENCE [LARGE SCALE GENOMIC DNA]</scope>
    <source>
        <strain evidence="1 2">AK15</strain>
    </source>
</reference>
<name>L8JI72_9GAMM</name>
<organism evidence="1 2">
    <name type="scientific">Photobacterium marinum</name>
    <dbReference type="NCBI Taxonomy" id="1056511"/>
    <lineage>
        <taxon>Bacteria</taxon>
        <taxon>Pseudomonadati</taxon>
        <taxon>Pseudomonadota</taxon>
        <taxon>Gammaproteobacteria</taxon>
        <taxon>Vibrionales</taxon>
        <taxon>Vibrionaceae</taxon>
        <taxon>Photobacterium</taxon>
    </lineage>
</organism>
<accession>L8JI72</accession>
<dbReference type="Proteomes" id="UP000011134">
    <property type="component" value="Unassembled WGS sequence"/>
</dbReference>
<dbReference type="AlphaFoldDB" id="L8JI72"/>
<proteinExistence type="predicted"/>
<comment type="caution">
    <text evidence="1">The sequence shown here is derived from an EMBL/GenBank/DDBJ whole genome shotgun (WGS) entry which is preliminary data.</text>
</comment>
<dbReference type="PATRIC" id="fig|1056511.3.peg.754"/>
<sequence>MLSSQSDKGCKPFLDAYDKLKLGDISGAVSALDELNELQYYLSTIILEIQLVELGGDVTQLPLFTQGLRENVPVGSVNTRDIYLDLTRTWEEKVGVLLPYDEVIYRNQYSNSDGTLHGVIYALCQQGQHEKAIPYAQASNTYSREFLAEAWAKIIPGLADGELKERAIRNLADLGTLRPMIQDGGEEAAAYGTAIETFAAINLDSHHPEVQRCFKGLMRLARHYAPKDVRSGGTFCAAVAAARLAGKQNHEGWYKMAETLTNHVWNDDLNDRARVALELSSYQMGKRLIEDLKGSVESIGYDWSAIDDPVFILNQYVDGNSRQKQDADTELANAIKSGKDVSVLVEQRMSDEDRNNPYNTKEGNRFELGCKLCLPDDELEKLYSAIHPSWQKECLIKGVAHGFNGQPERVLPYLDKGYPEGDQFGIYTKDLLPYLTNELLDKAEKFYVENEQSEALTLLAAYWFTHGDLQKATRIIGQLGEATSVEEWTPSYRRGFSSDKPFITIAEIESGKNELPYSGDVADISSVIKTCKTASALAEAVKNHWQDEAFVNAALKAAQLKKYQKNYDDRCALIQLFVVAGEIDQAVALLPSVNKGKSKPGDGDYAVEPLKTILGYLHDHPEHITPELLASLLSEVAKVFPQYVWRLFFQLSRLSCRLPMASRTKLLTEILAVKRRVYSRHFDHMPFYLGVLKGTLEIEGYNENNQSEIKAWLMTLSDLVQQDSIYVSAQWIVSQYANLKPHLPEDIWQQWSVDTLTTLYHRALKEYSGQLRALELFECAYRHLWSVNDDSVMAIFLQSGQLPQHLHAEVCRSIWKDIHLAPNPFAVLTMTQPDQTSTDVMKREFVEALCRVIAQEKHPDADRLKDLIA</sequence>
<gene>
    <name evidence="1" type="ORF">C942_02692</name>
</gene>
<keyword evidence="2" id="KW-1185">Reference proteome</keyword>
<evidence type="ECO:0000313" key="1">
    <source>
        <dbReference type="EMBL" id="ELR67184.1"/>
    </source>
</evidence>
<protein>
    <submittedName>
        <fullName evidence="1">Uncharacterized protein</fullName>
    </submittedName>
</protein>
<evidence type="ECO:0000313" key="2">
    <source>
        <dbReference type="Proteomes" id="UP000011134"/>
    </source>
</evidence>